<proteinExistence type="predicted"/>
<dbReference type="EMBL" id="JACRST010000001">
    <property type="protein sequence ID" value="MBC8545721.1"/>
    <property type="molecule type" value="Genomic_DNA"/>
</dbReference>
<name>A0A926I413_9FIRM</name>
<keyword evidence="1" id="KW-1133">Transmembrane helix</keyword>
<reference evidence="2" key="1">
    <citation type="submission" date="2020-08" db="EMBL/GenBank/DDBJ databases">
        <title>Genome public.</title>
        <authorList>
            <person name="Liu C."/>
            <person name="Sun Q."/>
        </authorList>
    </citation>
    <scope>NUCLEOTIDE SEQUENCE</scope>
    <source>
        <strain evidence="2">NSJ-31</strain>
    </source>
</reference>
<dbReference type="RefSeq" id="WP_249281864.1">
    <property type="nucleotide sequence ID" value="NZ_JACRST010000001.1"/>
</dbReference>
<keyword evidence="1" id="KW-0472">Membrane</keyword>
<keyword evidence="1" id="KW-0812">Transmembrane</keyword>
<feature type="transmembrane region" description="Helical" evidence="1">
    <location>
        <begin position="214"/>
        <end position="235"/>
    </location>
</feature>
<evidence type="ECO:0000313" key="2">
    <source>
        <dbReference type="EMBL" id="MBC8545721.1"/>
    </source>
</evidence>
<dbReference type="Proteomes" id="UP000653127">
    <property type="component" value="Unassembled WGS sequence"/>
</dbReference>
<evidence type="ECO:0000313" key="3">
    <source>
        <dbReference type="Proteomes" id="UP000653127"/>
    </source>
</evidence>
<feature type="transmembrane region" description="Helical" evidence="1">
    <location>
        <begin position="152"/>
        <end position="170"/>
    </location>
</feature>
<protein>
    <submittedName>
        <fullName evidence="2">DUF1385 domain-containing protein</fullName>
    </submittedName>
</protein>
<dbReference type="PANTHER" id="PTHR42867:SF1">
    <property type="entry name" value="MEMBRANE PROTEIN-RELATED"/>
    <property type="match status" value="1"/>
</dbReference>
<dbReference type="Pfam" id="PF07136">
    <property type="entry name" value="DUF1385"/>
    <property type="match status" value="1"/>
</dbReference>
<gene>
    <name evidence="2" type="ORF">H8711_02055</name>
</gene>
<evidence type="ECO:0000256" key="1">
    <source>
        <dbReference type="SAM" id="Phobius"/>
    </source>
</evidence>
<dbReference type="InterPro" id="IPR010787">
    <property type="entry name" value="DUF1385"/>
</dbReference>
<dbReference type="PANTHER" id="PTHR42867">
    <property type="entry name" value="MEMBRANE PROTEIN-RELATED"/>
    <property type="match status" value="1"/>
</dbReference>
<accession>A0A926I413</accession>
<sequence>MEEKKACCHKTSIGGQALIEGVMMRGPRLSAMATRMPDQSIDTETWENKGVGAWYKKVPLIRGIFNLVDSLVIGYTCLMKSAEKSGMDLEDEEPGKFEKWLTEKLGDNMMKVISGFAMVLGVVLALLLFMVIPTYAIKFLDMAIPLGGMKTALEGILKIAIFVLYLALVARMPDIRRVFEYHGAEHKTIACYEAGEELTVENVRKYRRFHPRCGTSFILIVLIISIIVFSFVPWGSGMLRVLYKIILLPVVVGIAYEIIKLAGRYDNILTRIISAPGLWLQHLTTNEPHDDQIEVAIASMLPVIPETKDEDKW</sequence>
<feature type="transmembrane region" description="Helical" evidence="1">
    <location>
        <begin position="241"/>
        <end position="259"/>
    </location>
</feature>
<organism evidence="2 3">
    <name type="scientific">Ligaoa zhengdingensis</name>
    <dbReference type="NCBI Taxonomy" id="2763658"/>
    <lineage>
        <taxon>Bacteria</taxon>
        <taxon>Bacillati</taxon>
        <taxon>Bacillota</taxon>
        <taxon>Clostridia</taxon>
        <taxon>Eubacteriales</taxon>
        <taxon>Oscillospiraceae</taxon>
        <taxon>Ligaoa</taxon>
    </lineage>
</organism>
<feature type="transmembrane region" description="Helical" evidence="1">
    <location>
        <begin position="112"/>
        <end position="132"/>
    </location>
</feature>
<keyword evidence="3" id="KW-1185">Reference proteome</keyword>
<dbReference type="AlphaFoldDB" id="A0A926I413"/>
<comment type="caution">
    <text evidence="2">The sequence shown here is derived from an EMBL/GenBank/DDBJ whole genome shotgun (WGS) entry which is preliminary data.</text>
</comment>